<dbReference type="Gene3D" id="1.10.287.130">
    <property type="match status" value="1"/>
</dbReference>
<evidence type="ECO:0000256" key="12">
    <source>
        <dbReference type="ARBA" id="ARBA00023306"/>
    </source>
</evidence>
<dbReference type="InterPro" id="IPR003018">
    <property type="entry name" value="GAF"/>
</dbReference>
<evidence type="ECO:0000256" key="7">
    <source>
        <dbReference type="ARBA" id="ARBA00022741"/>
    </source>
</evidence>
<dbReference type="EMBL" id="LMTZ01000107">
    <property type="protein sequence ID" value="KST65589.1"/>
    <property type="molecule type" value="Genomic_DNA"/>
</dbReference>
<dbReference type="PROSITE" id="PS50113">
    <property type="entry name" value="PAC"/>
    <property type="match status" value="1"/>
</dbReference>
<evidence type="ECO:0000256" key="4">
    <source>
        <dbReference type="ARBA" id="ARBA00012438"/>
    </source>
</evidence>
<feature type="compositionally biased region" description="Basic and acidic residues" evidence="15">
    <location>
        <begin position="26"/>
        <end position="35"/>
    </location>
</feature>
<dbReference type="GO" id="GO:0005886">
    <property type="term" value="C:plasma membrane"/>
    <property type="evidence" value="ECO:0007669"/>
    <property type="project" value="TreeGrafter"/>
</dbReference>
<dbReference type="InterPro" id="IPR005467">
    <property type="entry name" value="His_kinase_dom"/>
</dbReference>
<evidence type="ECO:0000256" key="3">
    <source>
        <dbReference type="ARBA" id="ARBA00006402"/>
    </source>
</evidence>
<evidence type="ECO:0000256" key="2">
    <source>
        <dbReference type="ARBA" id="ARBA00004370"/>
    </source>
</evidence>
<protein>
    <recommendedName>
        <fullName evidence="13">Circadian input-output histidine kinase CikA</fullName>
        <ecNumber evidence="4">2.7.13.3</ecNumber>
    </recommendedName>
</protein>
<evidence type="ECO:0000256" key="11">
    <source>
        <dbReference type="ARBA" id="ARBA00023136"/>
    </source>
</evidence>
<feature type="domain" description="PAS" evidence="18">
    <location>
        <begin position="215"/>
        <end position="285"/>
    </location>
</feature>
<dbReference type="GO" id="GO:0009927">
    <property type="term" value="F:histidine phosphotransfer kinase activity"/>
    <property type="evidence" value="ECO:0007669"/>
    <property type="project" value="TreeGrafter"/>
</dbReference>
<dbReference type="InterPro" id="IPR004358">
    <property type="entry name" value="Sig_transdc_His_kin-like_C"/>
</dbReference>
<dbReference type="SUPFAM" id="SSF55785">
    <property type="entry name" value="PYP-like sensor domain (PAS domain)"/>
    <property type="match status" value="1"/>
</dbReference>
<dbReference type="Gene3D" id="3.40.50.2300">
    <property type="match status" value="1"/>
</dbReference>
<gene>
    <name evidence="20" type="ORF">BC008_41825</name>
</gene>
<dbReference type="Gene3D" id="3.30.450.40">
    <property type="match status" value="1"/>
</dbReference>
<accession>A0A0V7ZLQ7</accession>
<dbReference type="CDD" id="cd00130">
    <property type="entry name" value="PAS"/>
    <property type="match status" value="1"/>
</dbReference>
<keyword evidence="12" id="KW-0131">Cell cycle</keyword>
<dbReference type="PRINTS" id="PR00344">
    <property type="entry name" value="BCTRLSENSOR"/>
</dbReference>
<keyword evidence="9" id="KW-0067">ATP-binding</keyword>
<feature type="domain" description="PAC" evidence="19">
    <location>
        <begin position="289"/>
        <end position="341"/>
    </location>
</feature>
<evidence type="ECO:0000256" key="10">
    <source>
        <dbReference type="ARBA" id="ARBA00023012"/>
    </source>
</evidence>
<name>A0A0V7ZLQ7_9CYAN</name>
<dbReference type="CDD" id="cd16922">
    <property type="entry name" value="HATPase_EvgS-ArcB-TorS-like"/>
    <property type="match status" value="1"/>
</dbReference>
<evidence type="ECO:0000256" key="6">
    <source>
        <dbReference type="ARBA" id="ARBA00022679"/>
    </source>
</evidence>
<dbReference type="SUPFAM" id="SSF55781">
    <property type="entry name" value="GAF domain-like"/>
    <property type="match status" value="1"/>
</dbReference>
<dbReference type="InterPro" id="IPR035965">
    <property type="entry name" value="PAS-like_dom_sf"/>
</dbReference>
<evidence type="ECO:0000256" key="15">
    <source>
        <dbReference type="SAM" id="MobiDB-lite"/>
    </source>
</evidence>
<dbReference type="Pfam" id="PF01590">
    <property type="entry name" value="GAF"/>
    <property type="match status" value="1"/>
</dbReference>
<feature type="compositionally biased region" description="Polar residues" evidence="15">
    <location>
        <begin position="1"/>
        <end position="24"/>
    </location>
</feature>
<dbReference type="Pfam" id="PF02518">
    <property type="entry name" value="HATPase_c"/>
    <property type="match status" value="1"/>
</dbReference>
<dbReference type="SMART" id="SM00388">
    <property type="entry name" value="HisKA"/>
    <property type="match status" value="1"/>
</dbReference>
<dbReference type="InterPro" id="IPR001610">
    <property type="entry name" value="PAC"/>
</dbReference>
<dbReference type="SUPFAM" id="SSF47384">
    <property type="entry name" value="Homodimeric domain of signal transducing histidine kinase"/>
    <property type="match status" value="1"/>
</dbReference>
<keyword evidence="10" id="KW-0902">Two-component regulatory system</keyword>
<evidence type="ECO:0000256" key="5">
    <source>
        <dbReference type="ARBA" id="ARBA00022553"/>
    </source>
</evidence>
<comment type="similarity">
    <text evidence="3">In the N-terminal section; belongs to the phytochrome family.</text>
</comment>
<keyword evidence="21" id="KW-1185">Reference proteome</keyword>
<evidence type="ECO:0000256" key="8">
    <source>
        <dbReference type="ARBA" id="ARBA00022777"/>
    </source>
</evidence>
<evidence type="ECO:0000259" key="18">
    <source>
        <dbReference type="PROSITE" id="PS50112"/>
    </source>
</evidence>
<dbReference type="AlphaFoldDB" id="A0A0V7ZLQ7"/>
<dbReference type="PANTHER" id="PTHR43047">
    <property type="entry name" value="TWO-COMPONENT HISTIDINE PROTEIN KINASE"/>
    <property type="match status" value="1"/>
</dbReference>
<evidence type="ECO:0000259" key="17">
    <source>
        <dbReference type="PROSITE" id="PS50110"/>
    </source>
</evidence>
<dbReference type="InterPro" id="IPR000014">
    <property type="entry name" value="PAS"/>
</dbReference>
<evidence type="ECO:0000313" key="21">
    <source>
        <dbReference type="Proteomes" id="UP000053372"/>
    </source>
</evidence>
<evidence type="ECO:0000256" key="14">
    <source>
        <dbReference type="PROSITE-ProRule" id="PRU00169"/>
    </source>
</evidence>
<dbReference type="Gene3D" id="3.30.450.20">
    <property type="entry name" value="PAS domain"/>
    <property type="match status" value="1"/>
</dbReference>
<dbReference type="Pfam" id="PF00512">
    <property type="entry name" value="HisKA"/>
    <property type="match status" value="1"/>
</dbReference>
<dbReference type="InterPro" id="IPR036097">
    <property type="entry name" value="HisK_dim/P_sf"/>
</dbReference>
<comment type="caution">
    <text evidence="20">The sequence shown here is derived from an EMBL/GenBank/DDBJ whole genome shotgun (WGS) entry which is preliminary data.</text>
</comment>
<dbReference type="SMART" id="SM00387">
    <property type="entry name" value="HATPase_c"/>
    <property type="match status" value="1"/>
</dbReference>
<dbReference type="SMART" id="SM00448">
    <property type="entry name" value="REC"/>
    <property type="match status" value="1"/>
</dbReference>
<proteinExistence type="inferred from homology"/>
<dbReference type="SUPFAM" id="SSF55874">
    <property type="entry name" value="ATPase domain of HSP90 chaperone/DNA topoisomerase II/histidine kinase"/>
    <property type="match status" value="1"/>
</dbReference>
<dbReference type="InterPro" id="IPR003594">
    <property type="entry name" value="HATPase_dom"/>
</dbReference>
<comment type="catalytic activity">
    <reaction evidence="1">
        <text>ATP + protein L-histidine = ADP + protein N-phospho-L-histidine.</text>
        <dbReference type="EC" id="2.7.13.3"/>
    </reaction>
</comment>
<reference evidence="20 21" key="1">
    <citation type="journal article" date="2015" name="Genome Announc.">
        <title>Draft Genome of the Euendolithic (true boring) Cyanobacterium Mastigocoleus testarum strain BC008.</title>
        <authorList>
            <person name="Guida B.S."/>
            <person name="Garcia-Pichel F."/>
        </authorList>
    </citation>
    <scope>NUCLEOTIDE SEQUENCE [LARGE SCALE GENOMIC DNA]</scope>
    <source>
        <strain evidence="20 21">BC008</strain>
    </source>
</reference>
<keyword evidence="11" id="KW-0472">Membrane</keyword>
<evidence type="ECO:0000256" key="1">
    <source>
        <dbReference type="ARBA" id="ARBA00000085"/>
    </source>
</evidence>
<keyword evidence="7" id="KW-0547">Nucleotide-binding</keyword>
<dbReference type="PROSITE" id="PS50109">
    <property type="entry name" value="HIS_KIN"/>
    <property type="match status" value="1"/>
</dbReference>
<keyword evidence="5" id="KW-0597">Phosphoprotein</keyword>
<dbReference type="GO" id="GO:0000155">
    <property type="term" value="F:phosphorelay sensor kinase activity"/>
    <property type="evidence" value="ECO:0007669"/>
    <property type="project" value="InterPro"/>
</dbReference>
<dbReference type="NCBIfam" id="TIGR00229">
    <property type="entry name" value="sensory_box"/>
    <property type="match status" value="1"/>
</dbReference>
<comment type="subcellular location">
    <subcellularLocation>
        <location evidence="2">Membrane</location>
    </subcellularLocation>
</comment>
<dbReference type="InterPro" id="IPR036890">
    <property type="entry name" value="HATPase_C_sf"/>
</dbReference>
<dbReference type="Proteomes" id="UP000053372">
    <property type="component" value="Unassembled WGS sequence"/>
</dbReference>
<dbReference type="InterPro" id="IPR011006">
    <property type="entry name" value="CheY-like_superfamily"/>
</dbReference>
<feature type="domain" description="Histidine kinase" evidence="16">
    <location>
        <begin position="359"/>
        <end position="577"/>
    </location>
</feature>
<keyword evidence="8 20" id="KW-0418">Kinase</keyword>
<dbReference type="SUPFAM" id="SSF52172">
    <property type="entry name" value="CheY-like"/>
    <property type="match status" value="1"/>
</dbReference>
<evidence type="ECO:0000313" key="20">
    <source>
        <dbReference type="EMBL" id="KST65589.1"/>
    </source>
</evidence>
<keyword evidence="6" id="KW-0808">Transferase</keyword>
<feature type="region of interest" description="Disordered" evidence="15">
    <location>
        <begin position="1"/>
        <end position="35"/>
    </location>
</feature>
<dbReference type="InterPro" id="IPR003661">
    <property type="entry name" value="HisK_dim/P_dom"/>
</dbReference>
<dbReference type="PROSITE" id="PS50112">
    <property type="entry name" value="PAS"/>
    <property type="match status" value="1"/>
</dbReference>
<dbReference type="InterPro" id="IPR000700">
    <property type="entry name" value="PAS-assoc_C"/>
</dbReference>
<evidence type="ECO:0000256" key="9">
    <source>
        <dbReference type="ARBA" id="ARBA00022840"/>
    </source>
</evidence>
<dbReference type="InterPro" id="IPR001789">
    <property type="entry name" value="Sig_transdc_resp-reg_receiver"/>
</dbReference>
<organism evidence="20 21">
    <name type="scientific">Mastigocoleus testarum BC008</name>
    <dbReference type="NCBI Taxonomy" id="371196"/>
    <lineage>
        <taxon>Bacteria</taxon>
        <taxon>Bacillati</taxon>
        <taxon>Cyanobacteriota</taxon>
        <taxon>Cyanophyceae</taxon>
        <taxon>Nostocales</taxon>
        <taxon>Hapalosiphonaceae</taxon>
        <taxon>Mastigocoleus</taxon>
    </lineage>
</organism>
<comment type="caution">
    <text evidence="14">Lacks conserved residue(s) required for the propagation of feature annotation.</text>
</comment>
<evidence type="ECO:0000256" key="13">
    <source>
        <dbReference type="ARBA" id="ARBA00074306"/>
    </source>
</evidence>
<dbReference type="FunFam" id="3.30.565.10:FF:000010">
    <property type="entry name" value="Sensor histidine kinase RcsC"/>
    <property type="match status" value="1"/>
</dbReference>
<dbReference type="Pfam" id="PF13426">
    <property type="entry name" value="PAS_9"/>
    <property type="match status" value="1"/>
</dbReference>
<dbReference type="PROSITE" id="PS50110">
    <property type="entry name" value="RESPONSE_REGULATORY"/>
    <property type="match status" value="1"/>
</dbReference>
<dbReference type="PANTHER" id="PTHR43047:SF63">
    <property type="entry name" value="HISTIDINE KINASE"/>
    <property type="match status" value="1"/>
</dbReference>
<dbReference type="Pfam" id="PF00072">
    <property type="entry name" value="Response_reg"/>
    <property type="match status" value="1"/>
</dbReference>
<dbReference type="Gene3D" id="3.30.565.10">
    <property type="entry name" value="Histidine kinase-like ATPase, C-terminal domain"/>
    <property type="match status" value="1"/>
</dbReference>
<dbReference type="SMART" id="SM00086">
    <property type="entry name" value="PAC"/>
    <property type="match status" value="1"/>
</dbReference>
<evidence type="ECO:0000259" key="19">
    <source>
        <dbReference type="PROSITE" id="PS50113"/>
    </source>
</evidence>
<dbReference type="SMART" id="SM00091">
    <property type="entry name" value="PAS"/>
    <property type="match status" value="1"/>
</dbReference>
<dbReference type="GO" id="GO:0005524">
    <property type="term" value="F:ATP binding"/>
    <property type="evidence" value="ECO:0007669"/>
    <property type="project" value="UniProtKB-KW"/>
</dbReference>
<dbReference type="InterPro" id="IPR029016">
    <property type="entry name" value="GAF-like_dom_sf"/>
</dbReference>
<sequence>MGNTKPDLQSQKKVSTNTSNTVNKQAEADLQRRENSLRKQSQTLVQLAKSKTLLQQGNLNVALREITEAAAKTLEVERISVWLYDQDNLKLECVNLYELTKNYHSCGRVLERRNYPTYFQALATERTINLADAANDPKTVELKSSYLQLHNIYSILHAQIWLWGRLVGVVSYEHVDKIRYWTLEEENFAASIADFVSLAIEASDRATTEKALRRSEGKLRAIFERSSIGIGLIDMSTRIVDANPALCLMLGYSHDQMYGKRFTDYISPDELKSDLELYQQLIAGICDRFEMERRFVRRDGRIVWTLLSVSLLPSTDAESKLFLAIIEDITERKHTELKLRHSKEAAEAGSRAKSEFLATMSHELRTPLNAIMGLSQLLLQNIVGELNDKQKQYVTCIYTSGEHLLALINDILDLSKVEAGREELLLAPLVIQDLCQVVIATVSERAQEKSLELIVDIDPQARICIADERRMKQMLLNLLTNAVKFTQKGKISLTVKKISHGINFIVSDTGIGIDSSQFKSLFEPFKQLDSRLNRHYDGTGLGLALTRKLIQLHGGEISLKSKVGKGSSFTLFLPDRNVKDEWGAILQNDLEEDRIDNISANSLFSARTKRIALMEDEVHTANLLQDYLQTFGYRVEQFDPVEDCLVQIRNYLPDLILLNTELEGNYSGWDIFLQLRQHKSLQDLPVIIMTPMGGSKEYPESLQSDQAKMKLLEEAQEAGTIGYLSKPIRTVQLESILMRYLSSS</sequence>
<evidence type="ECO:0000259" key="16">
    <source>
        <dbReference type="PROSITE" id="PS50109"/>
    </source>
</evidence>
<dbReference type="EC" id="2.7.13.3" evidence="4"/>
<dbReference type="FunFam" id="1.10.287.130:FF:000038">
    <property type="entry name" value="Sensory transduction histidine kinase"/>
    <property type="match status" value="1"/>
</dbReference>
<dbReference type="SMART" id="SM00065">
    <property type="entry name" value="GAF"/>
    <property type="match status" value="1"/>
</dbReference>
<dbReference type="CDD" id="cd00082">
    <property type="entry name" value="HisKA"/>
    <property type="match status" value="1"/>
</dbReference>
<feature type="domain" description="Response regulatory" evidence="17">
    <location>
        <begin position="610"/>
        <end position="741"/>
    </location>
</feature>